<evidence type="ECO:0000256" key="1">
    <source>
        <dbReference type="SAM" id="MobiDB-lite"/>
    </source>
</evidence>
<dbReference type="AlphaFoldDB" id="A0A8J5M4P1"/>
<organism evidence="2 3">
    <name type="scientific">Zingiber officinale</name>
    <name type="common">Ginger</name>
    <name type="synonym">Amomum zingiber</name>
    <dbReference type="NCBI Taxonomy" id="94328"/>
    <lineage>
        <taxon>Eukaryota</taxon>
        <taxon>Viridiplantae</taxon>
        <taxon>Streptophyta</taxon>
        <taxon>Embryophyta</taxon>
        <taxon>Tracheophyta</taxon>
        <taxon>Spermatophyta</taxon>
        <taxon>Magnoliopsida</taxon>
        <taxon>Liliopsida</taxon>
        <taxon>Zingiberales</taxon>
        <taxon>Zingiberaceae</taxon>
        <taxon>Zingiber</taxon>
    </lineage>
</organism>
<dbReference type="InterPro" id="IPR021916">
    <property type="entry name" value="DUF3527"/>
</dbReference>
<dbReference type="PANTHER" id="PTHR31390">
    <property type="entry name" value="EXPRESSED PROTEIN"/>
    <property type="match status" value="1"/>
</dbReference>
<sequence length="526" mass="58036">MKYLFEALEPRRRAKHMNNLREPIEVYDSLSRPLNVVLRPEVQRSFNSIVTIIGARTFMSSSLSMPIVINTLLVDSSFGSVVGTLGRRGTMDTHSDNDKSQIRTASALAAASPALICRSVLTQFRRKTILEKSNSVMKISEKTPVSDVDSSQRYDPCESMLTTANDSMMKGQIRYQWKSGTPYFVFTVGDDFSEVYLSRPWKIESSKAKGKDYIYSFHSRSVNNFKSEKCVSDASEILGKMKVSNLLTFGTDGSRTRETEFVLYNANAKSLLGTRSSGSFILKAKELGKRVTNILNPSQALKNNSICSLNELSSFFRSYDENKLPDQVQNDCTPEHELAAVVLSDHRRGCDREAAVGGWGLKFLGTSNANEVDASSAPLVSQETSNGSRSISRDKSSKNLTVLVPADLHGGQNIQSRGPSGIITRWRTGGQCDCGGWDVGCSIQVLSCSSITKNSSSSLKEELQDHNKSVDLFTEGSKRTESTIKIIDMNYGLYVINFHPSLSYLQAFSIGVAMIHAQSPSLTPDF</sequence>
<accession>A0A8J5M4P1</accession>
<comment type="caution">
    <text evidence="2">The sequence shown here is derived from an EMBL/GenBank/DDBJ whole genome shotgun (WGS) entry which is preliminary data.</text>
</comment>
<dbReference type="OrthoDB" id="767438at2759"/>
<dbReference type="Proteomes" id="UP000734854">
    <property type="component" value="Unassembled WGS sequence"/>
</dbReference>
<feature type="compositionally biased region" description="Polar residues" evidence="1">
    <location>
        <begin position="378"/>
        <end position="390"/>
    </location>
</feature>
<name>A0A8J5M4P1_ZINOF</name>
<protein>
    <submittedName>
        <fullName evidence="2">Uncharacterized protein</fullName>
    </submittedName>
</protein>
<feature type="region of interest" description="Disordered" evidence="1">
    <location>
        <begin position="374"/>
        <end position="396"/>
    </location>
</feature>
<proteinExistence type="predicted"/>
<evidence type="ECO:0000313" key="3">
    <source>
        <dbReference type="Proteomes" id="UP000734854"/>
    </source>
</evidence>
<dbReference type="EMBL" id="JACMSC010000002">
    <property type="protein sequence ID" value="KAG6532078.1"/>
    <property type="molecule type" value="Genomic_DNA"/>
</dbReference>
<gene>
    <name evidence="2" type="ORF">ZIOFF_005916</name>
</gene>
<dbReference type="Pfam" id="PF12043">
    <property type="entry name" value="DUF3527"/>
    <property type="match status" value="1"/>
</dbReference>
<reference evidence="2 3" key="1">
    <citation type="submission" date="2020-08" db="EMBL/GenBank/DDBJ databases">
        <title>Plant Genome Project.</title>
        <authorList>
            <person name="Zhang R.-G."/>
        </authorList>
    </citation>
    <scope>NUCLEOTIDE SEQUENCE [LARGE SCALE GENOMIC DNA]</scope>
    <source>
        <tissue evidence="2">Rhizome</tissue>
    </source>
</reference>
<dbReference type="PANTHER" id="PTHR31390:SF2">
    <property type="entry name" value="EXPRESSED PROTEIN"/>
    <property type="match status" value="1"/>
</dbReference>
<evidence type="ECO:0000313" key="2">
    <source>
        <dbReference type="EMBL" id="KAG6532078.1"/>
    </source>
</evidence>
<keyword evidence="3" id="KW-1185">Reference proteome</keyword>